<gene>
    <name evidence="3" type="ORF">KVT40_009343</name>
</gene>
<feature type="region of interest" description="Disordered" evidence="1">
    <location>
        <begin position="41"/>
        <end position="113"/>
    </location>
</feature>
<keyword evidence="4" id="KW-1185">Reference proteome</keyword>
<dbReference type="Pfam" id="PF03162">
    <property type="entry name" value="Y_phosphatase2"/>
    <property type="match status" value="1"/>
</dbReference>
<dbReference type="OrthoDB" id="6375174at2759"/>
<evidence type="ECO:0000313" key="3">
    <source>
        <dbReference type="EMBL" id="KAG8622832.1"/>
    </source>
</evidence>
<dbReference type="PANTHER" id="PTHR31126:SF48">
    <property type="entry name" value="INOSITOL PHOSPHATASE SIW14"/>
    <property type="match status" value="1"/>
</dbReference>
<dbReference type="AlphaFoldDB" id="A0A8K0PBU2"/>
<comment type="caution">
    <text evidence="3">The sequence shown here is derived from an EMBL/GenBank/DDBJ whole genome shotgun (WGS) entry which is preliminary data.</text>
</comment>
<dbReference type="GO" id="GO:0016791">
    <property type="term" value="F:phosphatase activity"/>
    <property type="evidence" value="ECO:0007669"/>
    <property type="project" value="TreeGrafter"/>
</dbReference>
<dbReference type="PANTHER" id="PTHR31126">
    <property type="entry name" value="TYROSINE-PROTEIN PHOSPHATASE"/>
    <property type="match status" value="1"/>
</dbReference>
<dbReference type="Gene3D" id="3.90.190.10">
    <property type="entry name" value="Protein tyrosine phosphatase superfamily"/>
    <property type="match status" value="1"/>
</dbReference>
<evidence type="ECO:0000313" key="4">
    <source>
        <dbReference type="Proteomes" id="UP000809789"/>
    </source>
</evidence>
<name>A0A8K0PBU2_9PEZI</name>
<dbReference type="InterPro" id="IPR004861">
    <property type="entry name" value="Siw14-like"/>
</dbReference>
<dbReference type="Proteomes" id="UP000809789">
    <property type="component" value="Unassembled WGS sequence"/>
</dbReference>
<dbReference type="GO" id="GO:0052840">
    <property type="term" value="F:inositol diphosphate tetrakisphosphate diphosphatase activity"/>
    <property type="evidence" value="ECO:0007669"/>
    <property type="project" value="TreeGrafter"/>
</dbReference>
<evidence type="ECO:0000256" key="1">
    <source>
        <dbReference type="SAM" id="MobiDB-lite"/>
    </source>
</evidence>
<dbReference type="GO" id="GO:0005737">
    <property type="term" value="C:cytoplasm"/>
    <property type="evidence" value="ECO:0007669"/>
    <property type="project" value="TreeGrafter"/>
</dbReference>
<feature type="compositionally biased region" description="Pro residues" evidence="1">
    <location>
        <begin position="64"/>
        <end position="73"/>
    </location>
</feature>
<protein>
    <recommendedName>
        <fullName evidence="2">Tyrosine specific protein phosphatases domain-containing protein</fullName>
    </recommendedName>
</protein>
<feature type="compositionally biased region" description="Polar residues" evidence="1">
    <location>
        <begin position="44"/>
        <end position="55"/>
    </location>
</feature>
<evidence type="ECO:0000259" key="2">
    <source>
        <dbReference type="PROSITE" id="PS50056"/>
    </source>
</evidence>
<dbReference type="InterPro" id="IPR016130">
    <property type="entry name" value="Tyr_Pase_AS"/>
</dbReference>
<organism evidence="3 4">
    <name type="scientific">Elsinoe batatas</name>
    <dbReference type="NCBI Taxonomy" id="2601811"/>
    <lineage>
        <taxon>Eukaryota</taxon>
        <taxon>Fungi</taxon>
        <taxon>Dikarya</taxon>
        <taxon>Ascomycota</taxon>
        <taxon>Pezizomycotina</taxon>
        <taxon>Dothideomycetes</taxon>
        <taxon>Dothideomycetidae</taxon>
        <taxon>Myriangiales</taxon>
        <taxon>Elsinoaceae</taxon>
        <taxon>Elsinoe</taxon>
    </lineage>
</organism>
<reference evidence="3" key="1">
    <citation type="submission" date="2021-07" db="EMBL/GenBank/DDBJ databases">
        <title>Elsinoe batatas strain:CRI-CJ2 Genome sequencing and assembly.</title>
        <authorList>
            <person name="Huang L."/>
        </authorList>
    </citation>
    <scope>NUCLEOTIDE SEQUENCE</scope>
    <source>
        <strain evidence="3">CRI-CJ2</strain>
    </source>
</reference>
<sequence>MPSRVYTGALVVHTFDSQESIAATPPPPNHNMATTLPFMLESTPVASPPNSSNGNHARVERTPRPAPPPPPRRPFMQHRLRASFLPPPPKEKAQYRSKTLPPPERLRPLTPPPNFARVTDNIYRSSFPGPDNLKFLSLFGFEEIFILSPDEPSDEYDFWIFKQGNIIVRQLEVAQNKTSICTTTDEVGRIVNAVQRAVGMGKTVLVHCNGGKHRTGCVVGALRLGMGWEIEEVVEEYRAFAGRKRRDGDEEFLWRVAGSGRLGRSRQ</sequence>
<dbReference type="SUPFAM" id="SSF52799">
    <property type="entry name" value="(Phosphotyrosine protein) phosphatases II"/>
    <property type="match status" value="1"/>
</dbReference>
<feature type="domain" description="Tyrosine specific protein phosphatases" evidence="2">
    <location>
        <begin position="185"/>
        <end position="238"/>
    </location>
</feature>
<dbReference type="PROSITE" id="PS00383">
    <property type="entry name" value="TYR_PHOSPHATASE_1"/>
    <property type="match status" value="1"/>
</dbReference>
<dbReference type="InterPro" id="IPR000387">
    <property type="entry name" value="Tyr_Pase_dom"/>
</dbReference>
<dbReference type="EMBL" id="JAESVG020000012">
    <property type="protein sequence ID" value="KAG8622832.1"/>
    <property type="molecule type" value="Genomic_DNA"/>
</dbReference>
<dbReference type="PROSITE" id="PS50056">
    <property type="entry name" value="TYR_PHOSPHATASE_2"/>
    <property type="match status" value="1"/>
</dbReference>
<proteinExistence type="predicted"/>
<accession>A0A8K0PBU2</accession>
<dbReference type="InterPro" id="IPR029021">
    <property type="entry name" value="Prot-tyrosine_phosphatase-like"/>
</dbReference>